<evidence type="ECO:0000256" key="2">
    <source>
        <dbReference type="ARBA" id="ARBA00023125"/>
    </source>
</evidence>
<sequence>MVTARKPATGTTGTPTVYDVAERASVSIATVSRVYRSPDAVRAPTREKVLAAARDLGYVPSGSARGLASRTTGILGLCIPDYADPETDAPGDGDENAATLYADHIIRGMERAARSRGFALLVAASLRDDPTSLVATVAGHVDGFAVMSRTVAARELETVSRRMPVVMLAGPPELDHLDNVQVDNRDGQRELTRHLIEEHGLADLAFVGGPADSPDAEARFLGYRDACRDAGLPVPAEPALRGDLTRTAGRDAARVLIDAAASGAVSRAGAASGSAAASGAVPGAASGAASGGGPDPAAGLPDALILANDQMAVGALEEFAAHGVRVPEHIAVTGFDGIPLGAMAQPPLTTVRQPSRRIGEEAVALLVDRIGAPAREPHAVVLPVTLVLRASCGCVEPVPAPRRG</sequence>
<proteinExistence type="predicted"/>
<name>A0A7U3UTG3_9ACTN</name>
<dbReference type="PROSITE" id="PS50932">
    <property type="entry name" value="HTH_LACI_2"/>
    <property type="match status" value="1"/>
</dbReference>
<evidence type="ECO:0000259" key="4">
    <source>
        <dbReference type="PROSITE" id="PS50932"/>
    </source>
</evidence>
<reference evidence="5 6" key="3">
    <citation type="journal article" date="2011" name="Nat. Chem. Biol.">
        <title>Reveromycin A biosynthesis uses RevG and RevJ for stereospecific spiroacetal formation.</title>
        <authorList>
            <person name="Takahashi S."/>
            <person name="Toyoda A."/>
            <person name="Sekiyama Y."/>
            <person name="Takagi H."/>
            <person name="Nogawa T."/>
            <person name="Uramoto M."/>
            <person name="Suzuki R."/>
            <person name="Koshino H."/>
            <person name="Kumano T."/>
            <person name="Panthee S."/>
            <person name="Dairi T."/>
            <person name="Ishikawa J."/>
            <person name="Ikeda H."/>
            <person name="Sakaki Y."/>
            <person name="Osada H."/>
        </authorList>
    </citation>
    <scope>NUCLEOTIDE SEQUENCE [LARGE SCALE GENOMIC DNA]</scope>
    <source>
        <strain evidence="5 6">SN-593</strain>
    </source>
</reference>
<dbReference type="GO" id="GO:0003700">
    <property type="term" value="F:DNA-binding transcription factor activity"/>
    <property type="evidence" value="ECO:0007669"/>
    <property type="project" value="TreeGrafter"/>
</dbReference>
<dbReference type="InterPro" id="IPR028082">
    <property type="entry name" value="Peripla_BP_I"/>
</dbReference>
<dbReference type="PANTHER" id="PTHR30146">
    <property type="entry name" value="LACI-RELATED TRANSCRIPTIONAL REPRESSOR"/>
    <property type="match status" value="1"/>
</dbReference>
<reference evidence="5 6" key="4">
    <citation type="journal article" date="2020" name="Sci. Rep.">
        <title>beta-carboline chemical signals induce reveromycin production through a LuxR family regulator in Streptomyces sp. SN-593.</title>
        <authorList>
            <person name="Panthee S."/>
            <person name="Kito N."/>
            <person name="Hayashi T."/>
            <person name="Shimizu T."/>
            <person name="Ishikawa J."/>
            <person name="Hamamoto H."/>
            <person name="Osada H."/>
            <person name="Takahashi S."/>
        </authorList>
    </citation>
    <scope>NUCLEOTIDE SEQUENCE [LARGE SCALE GENOMIC DNA]</scope>
    <source>
        <strain evidence="5 6">SN-593</strain>
    </source>
</reference>
<dbReference type="Gene3D" id="3.40.50.2300">
    <property type="match status" value="4"/>
</dbReference>
<dbReference type="SMART" id="SM00354">
    <property type="entry name" value="HTH_LACI"/>
    <property type="match status" value="1"/>
</dbReference>
<reference evidence="5 6" key="1">
    <citation type="journal article" date="2010" name="J. Bacteriol.">
        <title>Biochemical characterization of a novel indole prenyltransferase from Streptomyces sp. SN-593.</title>
        <authorList>
            <person name="Takahashi S."/>
            <person name="Takagi H."/>
            <person name="Toyoda A."/>
            <person name="Uramoto M."/>
            <person name="Nogawa T."/>
            <person name="Ueki M."/>
            <person name="Sakaki Y."/>
            <person name="Osada H."/>
        </authorList>
    </citation>
    <scope>NUCLEOTIDE SEQUENCE [LARGE SCALE GENOMIC DNA]</scope>
    <source>
        <strain evidence="5 6">SN-593</strain>
    </source>
</reference>
<dbReference type="CDD" id="cd06267">
    <property type="entry name" value="PBP1_LacI_sugar_binding-like"/>
    <property type="match status" value="1"/>
</dbReference>
<dbReference type="RefSeq" id="WP_202234576.1">
    <property type="nucleotide sequence ID" value="NZ_AP018365.1"/>
</dbReference>
<feature type="domain" description="HTH lacI-type" evidence="4">
    <location>
        <begin position="15"/>
        <end position="69"/>
    </location>
</feature>
<dbReference type="GO" id="GO:0000976">
    <property type="term" value="F:transcription cis-regulatory region binding"/>
    <property type="evidence" value="ECO:0007669"/>
    <property type="project" value="TreeGrafter"/>
</dbReference>
<dbReference type="AlphaFoldDB" id="A0A7U3UTG3"/>
<evidence type="ECO:0000313" key="5">
    <source>
        <dbReference type="EMBL" id="BBA98423.1"/>
    </source>
</evidence>
<keyword evidence="6" id="KW-1185">Reference proteome</keyword>
<dbReference type="SUPFAM" id="SSF47413">
    <property type="entry name" value="lambda repressor-like DNA-binding domains"/>
    <property type="match status" value="1"/>
</dbReference>
<dbReference type="SUPFAM" id="SSF53822">
    <property type="entry name" value="Periplasmic binding protein-like I"/>
    <property type="match status" value="1"/>
</dbReference>
<dbReference type="Proteomes" id="UP000595703">
    <property type="component" value="Chromosome"/>
</dbReference>
<dbReference type="Pfam" id="PF13377">
    <property type="entry name" value="Peripla_BP_3"/>
    <property type="match status" value="1"/>
</dbReference>
<reference evidence="5 6" key="2">
    <citation type="journal article" date="2011" name="J. Antibiot.">
        <title>Furaquinocins I and J: novel polyketide isoprenoid hybrid compounds from Streptomyces reveromyceticus SN-593.</title>
        <authorList>
            <person name="Panthee S."/>
            <person name="Takahashi S."/>
            <person name="Takagi H."/>
            <person name="Nogawa T."/>
            <person name="Oowada E."/>
            <person name="Uramoto M."/>
            <person name="Osada H."/>
        </authorList>
    </citation>
    <scope>NUCLEOTIDE SEQUENCE [LARGE SCALE GENOMIC DNA]</scope>
    <source>
        <strain evidence="5 6">SN-593</strain>
    </source>
</reference>
<evidence type="ECO:0000256" key="1">
    <source>
        <dbReference type="ARBA" id="ARBA00023015"/>
    </source>
</evidence>
<keyword evidence="1" id="KW-0805">Transcription regulation</keyword>
<dbReference type="KEGG" id="arev:RVR_4593"/>
<dbReference type="InterPro" id="IPR000843">
    <property type="entry name" value="HTH_LacI"/>
</dbReference>
<protein>
    <submittedName>
        <fullName evidence="5">Putative LacI family transcriptional regulator</fullName>
    </submittedName>
</protein>
<dbReference type="CDD" id="cd01392">
    <property type="entry name" value="HTH_LacI"/>
    <property type="match status" value="1"/>
</dbReference>
<organism evidence="5 6">
    <name type="scientific">Actinacidiphila reveromycinica</name>
    <dbReference type="NCBI Taxonomy" id="659352"/>
    <lineage>
        <taxon>Bacteria</taxon>
        <taxon>Bacillati</taxon>
        <taxon>Actinomycetota</taxon>
        <taxon>Actinomycetes</taxon>
        <taxon>Kitasatosporales</taxon>
        <taxon>Streptomycetaceae</taxon>
        <taxon>Actinacidiphila</taxon>
    </lineage>
</organism>
<dbReference type="EMBL" id="AP018365">
    <property type="protein sequence ID" value="BBA98423.1"/>
    <property type="molecule type" value="Genomic_DNA"/>
</dbReference>
<accession>A0A7U3UTG3</accession>
<dbReference type="Pfam" id="PF00356">
    <property type="entry name" value="LacI"/>
    <property type="match status" value="1"/>
</dbReference>
<evidence type="ECO:0000256" key="3">
    <source>
        <dbReference type="ARBA" id="ARBA00023163"/>
    </source>
</evidence>
<gene>
    <name evidence="5" type="ORF">RVR_4593</name>
</gene>
<evidence type="ECO:0000313" key="6">
    <source>
        <dbReference type="Proteomes" id="UP000595703"/>
    </source>
</evidence>
<dbReference type="InterPro" id="IPR046335">
    <property type="entry name" value="LacI/GalR-like_sensor"/>
</dbReference>
<keyword evidence="2" id="KW-0238">DNA-binding</keyword>
<dbReference type="InterPro" id="IPR010982">
    <property type="entry name" value="Lambda_DNA-bd_dom_sf"/>
</dbReference>
<dbReference type="PANTHER" id="PTHR30146:SF109">
    <property type="entry name" value="HTH-TYPE TRANSCRIPTIONAL REGULATOR GALS"/>
    <property type="match status" value="1"/>
</dbReference>
<keyword evidence="3" id="KW-0804">Transcription</keyword>
<dbReference type="Gene3D" id="1.10.260.40">
    <property type="entry name" value="lambda repressor-like DNA-binding domains"/>
    <property type="match status" value="1"/>
</dbReference>